<organism evidence="1 2">
    <name type="scientific">Castilleja foliolosa</name>
    <dbReference type="NCBI Taxonomy" id="1961234"/>
    <lineage>
        <taxon>Eukaryota</taxon>
        <taxon>Viridiplantae</taxon>
        <taxon>Streptophyta</taxon>
        <taxon>Embryophyta</taxon>
        <taxon>Tracheophyta</taxon>
        <taxon>Spermatophyta</taxon>
        <taxon>Magnoliopsida</taxon>
        <taxon>eudicotyledons</taxon>
        <taxon>Gunneridae</taxon>
        <taxon>Pentapetalae</taxon>
        <taxon>asterids</taxon>
        <taxon>lamiids</taxon>
        <taxon>Lamiales</taxon>
        <taxon>Orobanchaceae</taxon>
        <taxon>Pedicularideae</taxon>
        <taxon>Castillejinae</taxon>
        <taxon>Castilleja</taxon>
    </lineage>
</organism>
<protein>
    <submittedName>
        <fullName evidence="1">Uncharacterized protein</fullName>
    </submittedName>
</protein>
<comment type="caution">
    <text evidence="1">The sequence shown here is derived from an EMBL/GenBank/DDBJ whole genome shotgun (WGS) entry which is preliminary data.</text>
</comment>
<evidence type="ECO:0000313" key="1">
    <source>
        <dbReference type="EMBL" id="KAL3627142.1"/>
    </source>
</evidence>
<keyword evidence="2" id="KW-1185">Reference proteome</keyword>
<reference evidence="2" key="1">
    <citation type="journal article" date="2024" name="IScience">
        <title>Strigolactones Initiate the Formation of Haustorium-like Structures in Castilleja.</title>
        <authorList>
            <person name="Buerger M."/>
            <person name="Peterson D."/>
            <person name="Chory J."/>
        </authorList>
    </citation>
    <scope>NUCLEOTIDE SEQUENCE [LARGE SCALE GENOMIC DNA]</scope>
</reference>
<evidence type="ECO:0000313" key="2">
    <source>
        <dbReference type="Proteomes" id="UP001632038"/>
    </source>
</evidence>
<proteinExistence type="predicted"/>
<dbReference type="AlphaFoldDB" id="A0ABD3CC56"/>
<dbReference type="Proteomes" id="UP001632038">
    <property type="component" value="Unassembled WGS sequence"/>
</dbReference>
<dbReference type="EMBL" id="JAVIJP010000039">
    <property type="protein sequence ID" value="KAL3627142.1"/>
    <property type="molecule type" value="Genomic_DNA"/>
</dbReference>
<accession>A0ABD3CC56</accession>
<name>A0ABD3CC56_9LAMI</name>
<sequence>MTAGKWTQDLIASKTRDAIGAAVTLWMTVFSKMEALRLPSQVPCFWLLTS</sequence>
<gene>
    <name evidence="1" type="ORF">CASFOL_028505</name>
</gene>